<dbReference type="InterPro" id="IPR016195">
    <property type="entry name" value="Pol/histidinol_Pase-like"/>
</dbReference>
<evidence type="ECO:0000313" key="2">
    <source>
        <dbReference type="Proteomes" id="UP000295418"/>
    </source>
</evidence>
<sequence>MKTGISDSLLTNHYVDLHIHIGRTEQGRPVKITGAKNLTFYNIAKEASMRKGIEMVGIIDCHSPSVQAEILSYLDSGEMVELAGGGIRYGDTTIILGSEIEVHDPGMGAAHLLVYLPTLEKMQDFTQWLRKQLKNVELSSQRIYATARSLQEEALGRGGMLIPAHIFTPHKGIYGACTDRMANLLDLDGIAAVELGLSADTEMAGQISELDTYTFLTNSDAHSLPKIGREYNVLSLQSPTYEELRKALYLEDGRAVVANYGLNPRLGKYHRTYCATCEAILDEQDQIVVSCSSCGGTKIVRGVIDRVMDIADQTKPNSQIQRPPYHYQVPLEYIPGIGPKKFERLLDHFGTEMNVLHRVPIQQLAELAGESFAAYITSAREGTLAVQAGGGGKYGKVMTTQQG</sequence>
<organism evidence="1 2">
    <name type="scientific">Paenibacillus albiflavus</name>
    <dbReference type="NCBI Taxonomy" id="2545760"/>
    <lineage>
        <taxon>Bacteria</taxon>
        <taxon>Bacillati</taxon>
        <taxon>Bacillota</taxon>
        <taxon>Bacilli</taxon>
        <taxon>Bacillales</taxon>
        <taxon>Paenibacillaceae</taxon>
        <taxon>Paenibacillus</taxon>
    </lineage>
</organism>
<dbReference type="OrthoDB" id="9810135at2"/>
<dbReference type="RefSeq" id="WP_132418059.1">
    <property type="nucleotide sequence ID" value="NZ_SKFG01000009.1"/>
</dbReference>
<gene>
    <name evidence="1" type="ORF">E0485_10885</name>
</gene>
<dbReference type="SUPFAM" id="SSF89550">
    <property type="entry name" value="PHP domain-like"/>
    <property type="match status" value="1"/>
</dbReference>
<dbReference type="InterPro" id="IPR010994">
    <property type="entry name" value="RuvA_2-like"/>
</dbReference>
<evidence type="ECO:0000313" key="1">
    <source>
        <dbReference type="EMBL" id="TCZ77488.1"/>
    </source>
</evidence>
<dbReference type="PANTHER" id="PTHR40084:SF1">
    <property type="entry name" value="PHOSPHOTRANSFERASE"/>
    <property type="match status" value="1"/>
</dbReference>
<accession>A0A4R4EH45</accession>
<keyword evidence="2" id="KW-1185">Reference proteome</keyword>
<dbReference type="Gene3D" id="3.20.20.140">
    <property type="entry name" value="Metal-dependent hydrolases"/>
    <property type="match status" value="1"/>
</dbReference>
<proteinExistence type="predicted"/>
<protein>
    <submittedName>
        <fullName evidence="1">TIGR00375 family protein</fullName>
    </submittedName>
</protein>
<dbReference type="PANTHER" id="PTHR40084">
    <property type="entry name" value="PHOSPHOHYDROLASE, PHP FAMILY"/>
    <property type="match status" value="1"/>
</dbReference>
<dbReference type="SUPFAM" id="SSF47781">
    <property type="entry name" value="RuvA domain 2-like"/>
    <property type="match status" value="1"/>
</dbReference>
<dbReference type="Gene3D" id="1.10.150.20">
    <property type="entry name" value="5' to 3' exonuclease, C-terminal subdomain"/>
    <property type="match status" value="1"/>
</dbReference>
<name>A0A4R4EH45_9BACL</name>
<dbReference type="AlphaFoldDB" id="A0A4R4EH45"/>
<dbReference type="Proteomes" id="UP000295418">
    <property type="component" value="Unassembled WGS sequence"/>
</dbReference>
<comment type="caution">
    <text evidence="1">The sequence shown here is derived from an EMBL/GenBank/DDBJ whole genome shotgun (WGS) entry which is preliminary data.</text>
</comment>
<dbReference type="CDD" id="cd19067">
    <property type="entry name" value="PfuEndoQ-like"/>
    <property type="match status" value="1"/>
</dbReference>
<dbReference type="EMBL" id="SKFG01000009">
    <property type="protein sequence ID" value="TCZ77488.1"/>
    <property type="molecule type" value="Genomic_DNA"/>
</dbReference>
<reference evidence="1 2" key="1">
    <citation type="submission" date="2019-03" db="EMBL/GenBank/DDBJ databases">
        <authorList>
            <person name="Kim M.K.M."/>
        </authorList>
    </citation>
    <scope>NUCLEOTIDE SEQUENCE [LARGE SCALE GENOMIC DNA]</scope>
    <source>
        <strain evidence="1 2">18JY21-1</strain>
    </source>
</reference>